<name>A0A838BWY9_9HYPH</name>
<proteinExistence type="predicted"/>
<reference evidence="2 3" key="1">
    <citation type="submission" date="2020-07" db="EMBL/GenBank/DDBJ databases">
        <title>Draft genome and description of Microvirga mediterraneensis Marseille-Q2068 sp. nov.</title>
        <authorList>
            <person name="Boxberger M."/>
        </authorList>
    </citation>
    <scope>NUCLEOTIDE SEQUENCE [LARGE SCALE GENOMIC DNA]</scope>
    <source>
        <strain evidence="2 3">Marseille-Q2068</strain>
    </source>
</reference>
<accession>A0A838BWY9</accession>
<organism evidence="2 3">
    <name type="scientific">Microvirga mediterraneensis</name>
    <dbReference type="NCBI Taxonomy" id="2754695"/>
    <lineage>
        <taxon>Bacteria</taxon>
        <taxon>Pseudomonadati</taxon>
        <taxon>Pseudomonadota</taxon>
        <taxon>Alphaproteobacteria</taxon>
        <taxon>Hyphomicrobiales</taxon>
        <taxon>Methylobacteriaceae</taxon>
        <taxon>Microvirga</taxon>
    </lineage>
</organism>
<sequence length="223" mass="24684">MSLSDQIRCAVAAAPRVQLNTIRETLWRAWGQRLVTDDEAEELSALIDAKLALPSPSKPLPRRVGSRPRSPESLERRRRWTASGRLPPRLAMRFTMAEQSVLAVVAVEVIKRGACTLTVPHIAALAGVSETTVRNALREAKALGLVTVEERRQSAWRNAPNVVRIVMPEWRSWLRLSPQGGGCKSVYPTHTDSKNKALFAPERSVARAAGGQRAESTALRRRL</sequence>
<evidence type="ECO:0000313" key="3">
    <source>
        <dbReference type="Proteomes" id="UP000572984"/>
    </source>
</evidence>
<dbReference type="RefSeq" id="WP_181055021.1">
    <property type="nucleotide sequence ID" value="NZ_JACDXJ010000008.1"/>
</dbReference>
<dbReference type="AlphaFoldDB" id="A0A838BWY9"/>
<keyword evidence="3" id="KW-1185">Reference proteome</keyword>
<comment type="caution">
    <text evidence="2">The sequence shown here is derived from an EMBL/GenBank/DDBJ whole genome shotgun (WGS) entry which is preliminary data.</text>
</comment>
<feature type="region of interest" description="Disordered" evidence="1">
    <location>
        <begin position="57"/>
        <end position="79"/>
    </location>
</feature>
<dbReference type="Proteomes" id="UP000572984">
    <property type="component" value="Unassembled WGS sequence"/>
</dbReference>
<gene>
    <name evidence="2" type="ORF">H0S73_25480</name>
</gene>
<evidence type="ECO:0000313" key="2">
    <source>
        <dbReference type="EMBL" id="MBA1159433.1"/>
    </source>
</evidence>
<dbReference type="EMBL" id="JACDXJ010000008">
    <property type="protein sequence ID" value="MBA1159433.1"/>
    <property type="molecule type" value="Genomic_DNA"/>
</dbReference>
<protein>
    <submittedName>
        <fullName evidence="2">GntR family transcriptional regulator</fullName>
    </submittedName>
</protein>
<evidence type="ECO:0000256" key="1">
    <source>
        <dbReference type="SAM" id="MobiDB-lite"/>
    </source>
</evidence>